<accession>A0A0F9CE68</accession>
<feature type="transmembrane region" description="Helical" evidence="8">
    <location>
        <begin position="151"/>
        <end position="172"/>
    </location>
</feature>
<evidence type="ECO:0000256" key="4">
    <source>
        <dbReference type="ARBA" id="ARBA00022989"/>
    </source>
</evidence>
<keyword evidence="3 8" id="KW-0812">Transmembrane</keyword>
<feature type="transmembrane region" description="Helical" evidence="8">
    <location>
        <begin position="118"/>
        <end position="139"/>
    </location>
</feature>
<evidence type="ECO:0000256" key="7">
    <source>
        <dbReference type="ARBA" id="ARBA00023211"/>
    </source>
</evidence>
<keyword evidence="4 8" id="KW-1133">Transmembrane helix</keyword>
<evidence type="ECO:0000256" key="3">
    <source>
        <dbReference type="ARBA" id="ARBA00022692"/>
    </source>
</evidence>
<gene>
    <name evidence="9" type="ORF">LCGC14_2677280</name>
</gene>
<proteinExistence type="inferred from homology"/>
<evidence type="ECO:0000256" key="6">
    <source>
        <dbReference type="ARBA" id="ARBA00023136"/>
    </source>
</evidence>
<name>A0A0F9CE68_9ZZZZ</name>
<evidence type="ECO:0000256" key="1">
    <source>
        <dbReference type="ARBA" id="ARBA00022448"/>
    </source>
</evidence>
<dbReference type="EMBL" id="LAZR01047106">
    <property type="protein sequence ID" value="KKK94991.1"/>
    <property type="molecule type" value="Genomic_DNA"/>
</dbReference>
<dbReference type="InterPro" id="IPR022929">
    <property type="entry name" value="Put_MntP"/>
</dbReference>
<dbReference type="GO" id="GO:0006811">
    <property type="term" value="P:monoatomic ion transport"/>
    <property type="evidence" value="ECO:0007669"/>
    <property type="project" value="UniProtKB-KW"/>
</dbReference>
<dbReference type="AlphaFoldDB" id="A0A0F9CE68"/>
<feature type="transmembrane region" description="Helical" evidence="8">
    <location>
        <begin position="25"/>
        <end position="45"/>
    </location>
</feature>
<organism evidence="9">
    <name type="scientific">marine sediment metagenome</name>
    <dbReference type="NCBI Taxonomy" id="412755"/>
    <lineage>
        <taxon>unclassified sequences</taxon>
        <taxon>metagenomes</taxon>
        <taxon>ecological metagenomes</taxon>
    </lineage>
</organism>
<evidence type="ECO:0000256" key="5">
    <source>
        <dbReference type="ARBA" id="ARBA00023065"/>
    </source>
</evidence>
<keyword evidence="1" id="KW-0813">Transport</keyword>
<reference evidence="9" key="1">
    <citation type="journal article" date="2015" name="Nature">
        <title>Complex archaea that bridge the gap between prokaryotes and eukaryotes.</title>
        <authorList>
            <person name="Spang A."/>
            <person name="Saw J.H."/>
            <person name="Jorgensen S.L."/>
            <person name="Zaremba-Niedzwiedzka K."/>
            <person name="Martijn J."/>
            <person name="Lind A.E."/>
            <person name="van Eijk R."/>
            <person name="Schleper C."/>
            <person name="Guy L."/>
            <person name="Ettema T.J."/>
        </authorList>
    </citation>
    <scope>NUCLEOTIDE SEQUENCE</scope>
</reference>
<feature type="transmembrane region" description="Helical" evidence="8">
    <location>
        <begin position="51"/>
        <end position="72"/>
    </location>
</feature>
<dbReference type="PANTHER" id="PTHR35529:SF1">
    <property type="entry name" value="MANGANESE EFFLUX PUMP MNTP-RELATED"/>
    <property type="match status" value="1"/>
</dbReference>
<evidence type="ECO:0000256" key="8">
    <source>
        <dbReference type="SAM" id="Phobius"/>
    </source>
</evidence>
<dbReference type="InterPro" id="IPR003810">
    <property type="entry name" value="Mntp/YtaF"/>
</dbReference>
<comment type="caution">
    <text evidence="9">The sequence shown here is derived from an EMBL/GenBank/DDBJ whole genome shotgun (WGS) entry which is preliminary data.</text>
</comment>
<dbReference type="Pfam" id="PF02659">
    <property type="entry name" value="Mntp"/>
    <property type="match status" value="1"/>
</dbReference>
<evidence type="ECO:0000313" key="9">
    <source>
        <dbReference type="EMBL" id="KKK94991.1"/>
    </source>
</evidence>
<evidence type="ECO:0008006" key="10">
    <source>
        <dbReference type="Google" id="ProtNLM"/>
    </source>
</evidence>
<keyword evidence="6 8" id="KW-0472">Membrane</keyword>
<keyword evidence="5" id="KW-0406">Ion transport</keyword>
<evidence type="ECO:0000256" key="2">
    <source>
        <dbReference type="ARBA" id="ARBA00022475"/>
    </source>
</evidence>
<dbReference type="PANTHER" id="PTHR35529">
    <property type="entry name" value="MANGANESE EFFLUX PUMP MNTP-RELATED"/>
    <property type="match status" value="1"/>
</dbReference>
<feature type="transmembrane region" description="Helical" evidence="8">
    <location>
        <begin position="93"/>
        <end position="112"/>
    </location>
</feature>
<protein>
    <recommendedName>
        <fullName evidence="10">Manganese efflux pump MntP</fullName>
    </recommendedName>
</protein>
<dbReference type="HAMAP" id="MF_01521">
    <property type="entry name" value="MntP_pump"/>
    <property type="match status" value="1"/>
</dbReference>
<sequence length="173" mass="18416">MPAFAVSVAAGGACRDMKTRHGVRMAFFFGGFQAIMPLIGWLAGLGLKDTIAAYDHWVAFGLLAAVGGKMIYESFKLDPKDSEQASPTNIMTLLILSVATSIDALAVGMSLSLITDDIFGAVAIIGVITFALSYAGYRIGRKMGHFFEKKIEILGGLILIAIGVKILISHLYA</sequence>
<keyword evidence="7" id="KW-0464">Manganese</keyword>
<keyword evidence="2" id="KW-1003">Cell membrane</keyword>